<dbReference type="SUPFAM" id="SSF51126">
    <property type="entry name" value="Pectin lyase-like"/>
    <property type="match status" value="1"/>
</dbReference>
<comment type="caution">
    <text evidence="2">The sequence shown here is derived from an EMBL/GenBank/DDBJ whole genome shotgun (WGS) entry which is preliminary data.</text>
</comment>
<protein>
    <recommendedName>
        <fullName evidence="1">Rhamnogalacturonase A/B/Epimerase-like pectate lyase domain-containing protein</fullName>
    </recommendedName>
</protein>
<dbReference type="EMBL" id="JAUSWJ010000001">
    <property type="protein sequence ID" value="MDQ0514682.1"/>
    <property type="molecule type" value="Genomic_DNA"/>
</dbReference>
<dbReference type="SMART" id="SM00710">
    <property type="entry name" value="PbH1"/>
    <property type="match status" value="6"/>
</dbReference>
<dbReference type="InterPro" id="IPR012334">
    <property type="entry name" value="Pectin_lyas_fold"/>
</dbReference>
<dbReference type="Proteomes" id="UP001223743">
    <property type="component" value="Unassembled WGS sequence"/>
</dbReference>
<evidence type="ECO:0000313" key="3">
    <source>
        <dbReference type="Proteomes" id="UP001223743"/>
    </source>
</evidence>
<dbReference type="InterPro" id="IPR011050">
    <property type="entry name" value="Pectin_lyase_fold/virulence"/>
</dbReference>
<dbReference type="Gene3D" id="2.160.20.10">
    <property type="entry name" value="Single-stranded right-handed beta-helix, Pectin lyase-like"/>
    <property type="match status" value="1"/>
</dbReference>
<accession>A0ABU0M164</accession>
<evidence type="ECO:0000313" key="2">
    <source>
        <dbReference type="EMBL" id="MDQ0514682.1"/>
    </source>
</evidence>
<evidence type="ECO:0000259" key="1">
    <source>
        <dbReference type="Pfam" id="PF12708"/>
    </source>
</evidence>
<dbReference type="RefSeq" id="WP_266281938.1">
    <property type="nucleotide sequence ID" value="NZ_JAPKNF010000001.1"/>
</dbReference>
<feature type="domain" description="Rhamnogalacturonase A/B/Epimerase-like pectate lyase" evidence="1">
    <location>
        <begin position="230"/>
        <end position="296"/>
    </location>
</feature>
<dbReference type="Pfam" id="PF12708">
    <property type="entry name" value="Pect-lyase_RHGA_epim"/>
    <property type="match status" value="1"/>
</dbReference>
<proteinExistence type="predicted"/>
<organism evidence="2 3">
    <name type="scientific">Kaistia geumhonensis</name>
    <dbReference type="NCBI Taxonomy" id="410839"/>
    <lineage>
        <taxon>Bacteria</taxon>
        <taxon>Pseudomonadati</taxon>
        <taxon>Pseudomonadota</taxon>
        <taxon>Alphaproteobacteria</taxon>
        <taxon>Hyphomicrobiales</taxon>
        <taxon>Kaistiaceae</taxon>
        <taxon>Kaistia</taxon>
    </lineage>
</organism>
<dbReference type="InterPro" id="IPR024535">
    <property type="entry name" value="RHGA/B-epi-like_pectate_lyase"/>
</dbReference>
<keyword evidence="3" id="KW-1185">Reference proteome</keyword>
<dbReference type="InterPro" id="IPR006626">
    <property type="entry name" value="PbH1"/>
</dbReference>
<name>A0ABU0M164_9HYPH</name>
<gene>
    <name evidence="2" type="ORF">QO015_000295</name>
</gene>
<sequence>MTHRVIGNGERRMAGFSLNAVHAAILVMLGTGLASAEPTIFHVSDPVGPGDSVFVAGAGLASTTNVAIWPIPGKDASPASGESREARVIRSDARSLVFAVPQDLPSGTYGFSIRAQDGVAKGVLNAPTVYWSQSDRGRVASQGGWIRVVGRNIARSADARLELSREGAAVVRLAPSRFDVWDASFAVPSDIAPGTYALNLSNGDAGGTIWRNAGAVTIAASGKPLAETTISIADFGAVGDGKTDASDAVDAALAAAAAKGNTVAFPQGTFLLSRTIQVPDGVALAGEGMDRTILLLADLDMPPDPLINAGARFALRDLSIVARRHLGLVRAGAVGDAAGPEHGVTIERVRIRASAFMKRPSPEELQKRLDLMMTEGRGAPALLLTGHNIRVSDCDIVTSMRSIFLVDATDAVVSGNHVGNGRRGWYSISRSNRVLMEDNEIFGADLQASGGGLNTLAGDEPRSQNILVRNNTFRLMFGGDREPLTTDGPGGFYYGPAISTTPRSVRIGAGGVTSSSGDWSEAAFYVVAGEGAGQYARVAAFRGGAVDIDRDLAVPLDSTSVISIVPAQENYVIVGNTFEDTGALQTYGGSMDTIFAGNRMRRSIGIIINGGEYRNPQPSWYAQVLDNVIESANGFTPTVLKVGAWSRTKSPLDRVLTFGTIVRGNRLGPMVKLEVSATRSDFPLVDGTIVERNELADGKGAVAVTATGGNVTLRDNAPEGGLSGLSD</sequence>
<reference evidence="2 3" key="1">
    <citation type="submission" date="2023-07" db="EMBL/GenBank/DDBJ databases">
        <title>Genomic Encyclopedia of Type Strains, Phase IV (KMG-IV): sequencing the most valuable type-strain genomes for metagenomic binning, comparative biology and taxonomic classification.</title>
        <authorList>
            <person name="Goeker M."/>
        </authorList>
    </citation>
    <scope>NUCLEOTIDE SEQUENCE [LARGE SCALE GENOMIC DNA]</scope>
    <source>
        <strain evidence="2 3">B1-1</strain>
    </source>
</reference>